<name>A0AAJ7W7U6_CEPCN</name>
<feature type="region of interest" description="Disordered" evidence="2">
    <location>
        <begin position="1"/>
        <end position="39"/>
    </location>
</feature>
<keyword evidence="1" id="KW-0479">Metal-binding</keyword>
<accession>A0AAJ7W7U6</accession>
<evidence type="ECO:0000313" key="4">
    <source>
        <dbReference type="Proteomes" id="UP000694920"/>
    </source>
</evidence>
<evidence type="ECO:0000259" key="3">
    <source>
        <dbReference type="PROSITE" id="PS50158"/>
    </source>
</evidence>
<keyword evidence="1" id="KW-0862">Zinc</keyword>
<keyword evidence="1" id="KW-0863">Zinc-finger</keyword>
<sequence length="130" mass="14863">MRNRQLEEANKKIEALKNAARGNGKESHEKRETQAYTARPKDSRCHRCGVFGHWEGDCNIPQSHWICYKCNMIHEKRGRCQNREQSGGKFNAKRGNNRGRIYKRGRGGPKRNDKLTQVALAAAQTALAEQ</sequence>
<dbReference type="Proteomes" id="UP000694920">
    <property type="component" value="Unplaced"/>
</dbReference>
<dbReference type="InterPro" id="IPR036875">
    <property type="entry name" value="Znf_CCHC_sf"/>
</dbReference>
<feature type="region of interest" description="Disordered" evidence="2">
    <location>
        <begin position="80"/>
        <end position="115"/>
    </location>
</feature>
<gene>
    <name evidence="5" type="primary">LOC112495455</name>
</gene>
<keyword evidence="4" id="KW-1185">Reference proteome</keyword>
<dbReference type="GO" id="GO:0008270">
    <property type="term" value="F:zinc ion binding"/>
    <property type="evidence" value="ECO:0007669"/>
    <property type="project" value="UniProtKB-KW"/>
</dbReference>
<proteinExistence type="predicted"/>
<feature type="compositionally biased region" description="Basic and acidic residues" evidence="2">
    <location>
        <begin position="1"/>
        <end position="15"/>
    </location>
</feature>
<dbReference type="InterPro" id="IPR001878">
    <property type="entry name" value="Znf_CCHC"/>
</dbReference>
<evidence type="ECO:0000256" key="1">
    <source>
        <dbReference type="PROSITE-ProRule" id="PRU00047"/>
    </source>
</evidence>
<dbReference type="PROSITE" id="PS50158">
    <property type="entry name" value="ZF_CCHC"/>
    <property type="match status" value="1"/>
</dbReference>
<evidence type="ECO:0000313" key="5">
    <source>
        <dbReference type="RefSeq" id="XP_024947842.1"/>
    </source>
</evidence>
<dbReference type="GO" id="GO:0003676">
    <property type="term" value="F:nucleic acid binding"/>
    <property type="evidence" value="ECO:0007669"/>
    <property type="project" value="InterPro"/>
</dbReference>
<organism evidence="4 5">
    <name type="scientific">Cephus cinctus</name>
    <name type="common">Wheat stem sawfly</name>
    <dbReference type="NCBI Taxonomy" id="211228"/>
    <lineage>
        <taxon>Eukaryota</taxon>
        <taxon>Metazoa</taxon>
        <taxon>Ecdysozoa</taxon>
        <taxon>Arthropoda</taxon>
        <taxon>Hexapoda</taxon>
        <taxon>Insecta</taxon>
        <taxon>Pterygota</taxon>
        <taxon>Neoptera</taxon>
        <taxon>Endopterygota</taxon>
        <taxon>Hymenoptera</taxon>
        <taxon>Cephoidea</taxon>
        <taxon>Cephidae</taxon>
        <taxon>Cephus</taxon>
    </lineage>
</organism>
<dbReference type="SUPFAM" id="SSF57756">
    <property type="entry name" value="Retrovirus zinc finger-like domains"/>
    <property type="match status" value="1"/>
</dbReference>
<feature type="compositionally biased region" description="Basic residues" evidence="2">
    <location>
        <begin position="91"/>
        <end position="109"/>
    </location>
</feature>
<evidence type="ECO:0000256" key="2">
    <source>
        <dbReference type="SAM" id="MobiDB-lite"/>
    </source>
</evidence>
<dbReference type="Gene3D" id="4.10.60.10">
    <property type="entry name" value="Zinc finger, CCHC-type"/>
    <property type="match status" value="1"/>
</dbReference>
<dbReference type="KEGG" id="ccin:112495455"/>
<feature type="domain" description="CCHC-type" evidence="3">
    <location>
        <begin position="44"/>
        <end position="58"/>
    </location>
</feature>
<dbReference type="RefSeq" id="XP_024947842.1">
    <property type="nucleotide sequence ID" value="XM_025092074.1"/>
</dbReference>
<reference evidence="5" key="1">
    <citation type="submission" date="2025-08" db="UniProtKB">
        <authorList>
            <consortium name="RefSeq"/>
        </authorList>
    </citation>
    <scope>IDENTIFICATION</scope>
</reference>
<dbReference type="AlphaFoldDB" id="A0AAJ7W7U6"/>
<dbReference type="GeneID" id="112495455"/>
<feature type="compositionally biased region" description="Basic and acidic residues" evidence="2">
    <location>
        <begin position="23"/>
        <end position="39"/>
    </location>
</feature>
<protein>
    <submittedName>
        <fullName evidence="5">Serine/arginine-rich splicing factor RS2Z32-like</fullName>
    </submittedName>
</protein>